<dbReference type="NCBIfam" id="NF035939">
    <property type="entry name" value="TIM_EboE"/>
    <property type="match status" value="1"/>
</dbReference>
<dbReference type="InterPro" id="IPR036237">
    <property type="entry name" value="Xyl_isomerase-like_sf"/>
</dbReference>
<name>A0A1G9GG72_9BACT</name>
<evidence type="ECO:0000313" key="2">
    <source>
        <dbReference type="Proteomes" id="UP000198510"/>
    </source>
</evidence>
<organism evidence="1 2">
    <name type="scientific">Catalinimonas alkaloidigena</name>
    <dbReference type="NCBI Taxonomy" id="1075417"/>
    <lineage>
        <taxon>Bacteria</taxon>
        <taxon>Pseudomonadati</taxon>
        <taxon>Bacteroidota</taxon>
        <taxon>Cytophagia</taxon>
        <taxon>Cytophagales</taxon>
        <taxon>Catalimonadaceae</taxon>
        <taxon>Catalinimonas</taxon>
    </lineage>
</organism>
<dbReference type="SUPFAM" id="SSF51658">
    <property type="entry name" value="Xylose isomerase-like"/>
    <property type="match status" value="1"/>
</dbReference>
<evidence type="ECO:0008006" key="3">
    <source>
        <dbReference type="Google" id="ProtNLM"/>
    </source>
</evidence>
<dbReference type="Proteomes" id="UP000198510">
    <property type="component" value="Unassembled WGS sequence"/>
</dbReference>
<evidence type="ECO:0000313" key="1">
    <source>
        <dbReference type="EMBL" id="SDK99647.1"/>
    </source>
</evidence>
<dbReference type="AlphaFoldDB" id="A0A1G9GG72"/>
<reference evidence="1 2" key="1">
    <citation type="submission" date="2016-10" db="EMBL/GenBank/DDBJ databases">
        <authorList>
            <person name="de Groot N.N."/>
        </authorList>
    </citation>
    <scope>NUCLEOTIDE SEQUENCE [LARGE SCALE GENOMIC DNA]</scope>
    <source>
        <strain evidence="1 2">DSM 25186</strain>
    </source>
</reference>
<proteinExistence type="predicted"/>
<sequence>MRSFRNFSTPMRLSSDYHLTYCTNIHPGESWDDMAQTLRTYVPTIKAKLHQPFGIGLRLSDQASREILERDELPKFKTWLAEQHCYVFTMNGFPYGGFHRQRVKANVHKPDWRTRERVEYTLRLFRILAELLPEGIEGGISTSPISYKPWLTDADATEHAFRVGAEHLAEVAAELYRIRQQTGQVLHLDIEPEPDGLLENTQEVVDFFKGWLLPEGGAYLQKALGLTSQEAEQCLKDHIQLCYDVCHFALAYEAPANVFSTLRKEGIRIGKIQISAALKWFLPTDPVQRLTAAESLRPFVESTYLHQVVERTTSGALVQYPDLPEALDQLTKSDAVEWRTHFHVPIFLKSYGALSSTQEDIVAVLKLLKTQKVTRHLEVETYTWEVLPPEIRMSLAESIVRELQWVEETWQETSSATR</sequence>
<gene>
    <name evidence="1" type="ORF">SAMN05421823_10496</name>
</gene>
<protein>
    <recommendedName>
        <fullName evidence="3">Xylose isomerase-like TIM barrel</fullName>
    </recommendedName>
</protein>
<dbReference type="STRING" id="1075417.SAMN05421823_10496"/>
<accession>A0A1G9GG72</accession>
<dbReference type="EMBL" id="FNFO01000004">
    <property type="protein sequence ID" value="SDK99647.1"/>
    <property type="molecule type" value="Genomic_DNA"/>
</dbReference>
<dbReference type="Gene3D" id="3.20.20.150">
    <property type="entry name" value="Divalent-metal-dependent TIM barrel enzymes"/>
    <property type="match status" value="1"/>
</dbReference>
<keyword evidence="2" id="KW-1185">Reference proteome</keyword>